<proteinExistence type="predicted"/>
<feature type="region of interest" description="Disordered" evidence="1">
    <location>
        <begin position="234"/>
        <end position="260"/>
    </location>
</feature>
<name>A0A139HM33_9PEZI</name>
<feature type="region of interest" description="Disordered" evidence="1">
    <location>
        <begin position="334"/>
        <end position="363"/>
    </location>
</feature>
<dbReference type="Proteomes" id="UP000070133">
    <property type="component" value="Unassembled WGS sequence"/>
</dbReference>
<dbReference type="PANTHER" id="PTHR36182:SF2">
    <property type="entry name" value="LYTIC POLYSACCHARIDE MONOOXYGENASE"/>
    <property type="match status" value="1"/>
</dbReference>
<feature type="compositionally biased region" description="Low complexity" evidence="1">
    <location>
        <begin position="354"/>
        <end position="363"/>
    </location>
</feature>
<dbReference type="PANTHER" id="PTHR36182">
    <property type="entry name" value="PROTEIN, PUTATIVE (AFU_ORTHOLOGUE AFUA_6G10930)-RELATED"/>
    <property type="match status" value="1"/>
</dbReference>
<dbReference type="STRING" id="321146.A0A139HM33"/>
<evidence type="ECO:0000256" key="2">
    <source>
        <dbReference type="SAM" id="SignalP"/>
    </source>
</evidence>
<accession>A0A139HM33</accession>
<dbReference type="AlphaFoldDB" id="A0A139HM33"/>
<feature type="compositionally biased region" description="Low complexity" evidence="1">
    <location>
        <begin position="334"/>
        <end position="347"/>
    </location>
</feature>
<dbReference type="Gene3D" id="2.70.50.70">
    <property type="match status" value="1"/>
</dbReference>
<dbReference type="EMBL" id="LFZN01000030">
    <property type="protein sequence ID" value="KXT03419.1"/>
    <property type="molecule type" value="Genomic_DNA"/>
</dbReference>
<evidence type="ECO:0000313" key="3">
    <source>
        <dbReference type="EMBL" id="KXT03419.1"/>
    </source>
</evidence>
<keyword evidence="2" id="KW-0732">Signal</keyword>
<feature type="compositionally biased region" description="Low complexity" evidence="1">
    <location>
        <begin position="244"/>
        <end position="257"/>
    </location>
</feature>
<keyword evidence="4" id="KW-1185">Reference proteome</keyword>
<evidence type="ECO:0008006" key="5">
    <source>
        <dbReference type="Google" id="ProtNLM"/>
    </source>
</evidence>
<gene>
    <name evidence="3" type="ORF">AC578_1578</name>
</gene>
<protein>
    <recommendedName>
        <fullName evidence="5">Lytic polysaccharide monooxygenase</fullName>
    </recommendedName>
</protein>
<feature type="compositionally biased region" description="Low complexity" evidence="1">
    <location>
        <begin position="292"/>
        <end position="303"/>
    </location>
</feature>
<sequence length="436" mass="43221">MFSTAFFTAAACGLFASGVNAHMVIRNPVPYGADSLTNSPLAADGSDFPCKQRSGVYDVTKMNTIAVGSPQTLSFKGSAVHGGGSCQLSITMDKQPTKSSQWKVIHSIEGGCPANATGNLPENPNGLDAATFNWQMPAGMPNGEYTLAWTWFNKIGNREMYMNCAPITVTGGSNSKDAMQALPDMFQANIGNGCTTVENEDLVFPNPGKFVQEGGSDLGSSLVGNCGAAAAPTGYSGGSGSGSGSSPASSSAAAPTGYNGGGAASSPPGYNGGGNSPVAAPKGGYGGGNGSGAAPSSVAAPSATERPGSGSGPGPGNNMSTTYDIVTVTTMATVTGAGPAPTGSDGSSSGGGSPVSYSGSQLSSGSTGTCTGGSVACDTPGSIICIGAGQFGLCDINNCAVPQALAGDTRCNANVIARRAKYLTHIKRKLKHNVRL</sequence>
<evidence type="ECO:0000256" key="1">
    <source>
        <dbReference type="SAM" id="MobiDB-lite"/>
    </source>
</evidence>
<feature type="region of interest" description="Disordered" evidence="1">
    <location>
        <begin position="281"/>
        <end position="321"/>
    </location>
</feature>
<evidence type="ECO:0000313" key="4">
    <source>
        <dbReference type="Proteomes" id="UP000070133"/>
    </source>
</evidence>
<organism evidence="3 4">
    <name type="scientific">Pseudocercospora eumusae</name>
    <dbReference type="NCBI Taxonomy" id="321146"/>
    <lineage>
        <taxon>Eukaryota</taxon>
        <taxon>Fungi</taxon>
        <taxon>Dikarya</taxon>
        <taxon>Ascomycota</taxon>
        <taxon>Pezizomycotina</taxon>
        <taxon>Dothideomycetes</taxon>
        <taxon>Dothideomycetidae</taxon>
        <taxon>Mycosphaerellales</taxon>
        <taxon>Mycosphaerellaceae</taxon>
        <taxon>Pseudocercospora</taxon>
    </lineage>
</organism>
<feature type="signal peptide" evidence="2">
    <location>
        <begin position="1"/>
        <end position="21"/>
    </location>
</feature>
<feature type="chain" id="PRO_5007806876" description="Lytic polysaccharide monooxygenase" evidence="2">
    <location>
        <begin position="22"/>
        <end position="436"/>
    </location>
</feature>
<reference evidence="3 4" key="1">
    <citation type="submission" date="2015-07" db="EMBL/GenBank/DDBJ databases">
        <title>Comparative genomics of the Sigatoka disease complex on banana suggests a link between parallel evolutionary changes in Pseudocercospora fijiensis and Pseudocercospora eumusae and increased virulence on the banana host.</title>
        <authorList>
            <person name="Chang T.-C."/>
            <person name="Salvucci A."/>
            <person name="Crous P.W."/>
            <person name="Stergiopoulos I."/>
        </authorList>
    </citation>
    <scope>NUCLEOTIDE SEQUENCE [LARGE SCALE GENOMIC DNA]</scope>
    <source>
        <strain evidence="3 4">CBS 114824</strain>
    </source>
</reference>
<comment type="caution">
    <text evidence="3">The sequence shown here is derived from an EMBL/GenBank/DDBJ whole genome shotgun (WGS) entry which is preliminary data.</text>
</comment>
<dbReference type="OrthoDB" id="2342176at2759"/>